<dbReference type="Proteomes" id="UP001333110">
    <property type="component" value="Unassembled WGS sequence"/>
</dbReference>
<organism evidence="2 3">
    <name type="scientific">Mycteria americana</name>
    <name type="common">Wood stork</name>
    <dbReference type="NCBI Taxonomy" id="33587"/>
    <lineage>
        <taxon>Eukaryota</taxon>
        <taxon>Metazoa</taxon>
        <taxon>Chordata</taxon>
        <taxon>Craniata</taxon>
        <taxon>Vertebrata</taxon>
        <taxon>Euteleostomi</taxon>
        <taxon>Archelosauria</taxon>
        <taxon>Archosauria</taxon>
        <taxon>Dinosauria</taxon>
        <taxon>Saurischia</taxon>
        <taxon>Theropoda</taxon>
        <taxon>Coelurosauria</taxon>
        <taxon>Aves</taxon>
        <taxon>Neognathae</taxon>
        <taxon>Neoaves</taxon>
        <taxon>Aequornithes</taxon>
        <taxon>Ciconiiformes</taxon>
        <taxon>Ciconiidae</taxon>
        <taxon>Mycteria</taxon>
    </lineage>
</organism>
<accession>A0AAN7S6T6</accession>
<evidence type="ECO:0000313" key="3">
    <source>
        <dbReference type="Proteomes" id="UP001333110"/>
    </source>
</evidence>
<keyword evidence="3" id="KW-1185">Reference proteome</keyword>
<proteinExistence type="predicted"/>
<gene>
    <name evidence="2" type="ORF">QYF61_017696</name>
</gene>
<protein>
    <submittedName>
        <fullName evidence="2">Uncharacterized protein</fullName>
    </submittedName>
</protein>
<dbReference type="AlphaFoldDB" id="A0AAN7S6T6"/>
<evidence type="ECO:0000256" key="1">
    <source>
        <dbReference type="SAM" id="MobiDB-lite"/>
    </source>
</evidence>
<reference evidence="2 3" key="1">
    <citation type="journal article" date="2023" name="J. Hered.">
        <title>Chromosome-level genome of the wood stork (Mycteria americana) provides insight into avian chromosome evolution.</title>
        <authorList>
            <person name="Flamio R. Jr."/>
            <person name="Ramstad K.M."/>
        </authorList>
    </citation>
    <scope>NUCLEOTIDE SEQUENCE [LARGE SCALE GENOMIC DNA]</scope>
    <source>
        <strain evidence="2">JAX WOST 10</strain>
    </source>
</reference>
<sequence>MHGLARGPGSFVKFRPQRANLMFSNSKLGLVEHLPSSATHTALDQRANEKPGWKRSNPNLPRNGEVRREVLVAGPSAASDLAFVLCPAGISVQFDGVQGSVNSPVFFHLSKGCADLQPRRVGHGYKVPVGRAYGLSSPVKQGIGLAAYLGQASLGIAAEHVHLIYTAFQYLQGWRLNPFPGQPGPMLDNPFGEDISPNIQSKPPLAQLEAISSHPMACYLGAETDPHLATTSFQAVVESDEVSPQPPFLQAKQPQFPQPLPISLVLQTLHQLRCPSLDTLQPLNVSLVVRGPKLNTGFEVRPHQCPVQGHDHCPRPAGHTIPDTSQDAIGLLGHLGTLLAHVQPAVDQHPQVPFPQAAFQPLFPKPVALRGVAVAQVQDPALGLVEPHTIGLGPSIQPVQVPLQSLPTLQQINTPTQLGVICKLTEGALDPFVQIIDKDVKQNWPRY</sequence>
<evidence type="ECO:0000313" key="2">
    <source>
        <dbReference type="EMBL" id="KAK4820023.1"/>
    </source>
</evidence>
<feature type="region of interest" description="Disordered" evidence="1">
    <location>
        <begin position="42"/>
        <end position="61"/>
    </location>
</feature>
<name>A0AAN7S6T6_MYCAM</name>
<dbReference type="EMBL" id="JAUNZN010000006">
    <property type="protein sequence ID" value="KAK4820023.1"/>
    <property type="molecule type" value="Genomic_DNA"/>
</dbReference>
<comment type="caution">
    <text evidence="2">The sequence shown here is derived from an EMBL/GenBank/DDBJ whole genome shotgun (WGS) entry which is preliminary data.</text>
</comment>